<dbReference type="Proteomes" id="UP000660729">
    <property type="component" value="Unassembled WGS sequence"/>
</dbReference>
<feature type="domain" description="Fe2OG dioxygenase" evidence="3">
    <location>
        <begin position="183"/>
        <end position="284"/>
    </location>
</feature>
<comment type="caution">
    <text evidence="4">The sequence shown here is derived from an EMBL/GenBank/DDBJ whole genome shotgun (WGS) entry which is preliminary data.</text>
</comment>
<name>A0A8H6VM83_9PEZI</name>
<keyword evidence="1" id="KW-0560">Oxidoreductase</keyword>
<evidence type="ECO:0000256" key="2">
    <source>
        <dbReference type="SAM" id="MobiDB-lite"/>
    </source>
</evidence>
<dbReference type="PROSITE" id="PS51471">
    <property type="entry name" value="FE2OG_OXY"/>
    <property type="match status" value="1"/>
</dbReference>
<proteinExistence type="inferred from homology"/>
<dbReference type="OrthoDB" id="27483at2759"/>
<protein>
    <recommendedName>
        <fullName evidence="3">Fe2OG dioxygenase domain-containing protein</fullName>
    </recommendedName>
</protein>
<dbReference type="EMBL" id="JABCIY010000022">
    <property type="protein sequence ID" value="KAF7196960.1"/>
    <property type="molecule type" value="Genomic_DNA"/>
</dbReference>
<dbReference type="PANTHER" id="PTHR33099">
    <property type="entry name" value="FE2OG DIOXYGENASE DOMAIN-CONTAINING PROTEIN"/>
    <property type="match status" value="1"/>
</dbReference>
<evidence type="ECO:0000256" key="1">
    <source>
        <dbReference type="RuleBase" id="RU003682"/>
    </source>
</evidence>
<gene>
    <name evidence="4" type="ORF">HII31_01878</name>
</gene>
<comment type="similarity">
    <text evidence="1">Belongs to the iron/ascorbate-dependent oxidoreductase family.</text>
</comment>
<dbReference type="Pfam" id="PF13640">
    <property type="entry name" value="2OG-FeII_Oxy_3"/>
    <property type="match status" value="1"/>
</dbReference>
<dbReference type="PANTHER" id="PTHR33099:SF7">
    <property type="entry name" value="MYND-TYPE DOMAIN-CONTAINING PROTEIN"/>
    <property type="match status" value="1"/>
</dbReference>
<dbReference type="Gene3D" id="2.60.120.620">
    <property type="entry name" value="q2cbj1_9rhob like domain"/>
    <property type="match status" value="1"/>
</dbReference>
<organism evidence="4 5">
    <name type="scientific">Pseudocercospora fuligena</name>
    <dbReference type="NCBI Taxonomy" id="685502"/>
    <lineage>
        <taxon>Eukaryota</taxon>
        <taxon>Fungi</taxon>
        <taxon>Dikarya</taxon>
        <taxon>Ascomycota</taxon>
        <taxon>Pezizomycotina</taxon>
        <taxon>Dothideomycetes</taxon>
        <taxon>Dothideomycetidae</taxon>
        <taxon>Mycosphaerellales</taxon>
        <taxon>Mycosphaerellaceae</taxon>
        <taxon>Pseudocercospora</taxon>
    </lineage>
</organism>
<dbReference type="GO" id="GO:0016491">
    <property type="term" value="F:oxidoreductase activity"/>
    <property type="evidence" value="ECO:0007669"/>
    <property type="project" value="UniProtKB-KW"/>
</dbReference>
<feature type="compositionally biased region" description="Basic and acidic residues" evidence="2">
    <location>
        <begin position="31"/>
        <end position="45"/>
    </location>
</feature>
<evidence type="ECO:0000313" key="5">
    <source>
        <dbReference type="Proteomes" id="UP000660729"/>
    </source>
</evidence>
<evidence type="ECO:0000259" key="3">
    <source>
        <dbReference type="PROSITE" id="PS51471"/>
    </source>
</evidence>
<feature type="region of interest" description="Disordered" evidence="2">
    <location>
        <begin position="1"/>
        <end position="45"/>
    </location>
</feature>
<dbReference type="InterPro" id="IPR044862">
    <property type="entry name" value="Pro_4_hyd_alph_FE2OG_OXY"/>
</dbReference>
<keyword evidence="5" id="KW-1185">Reference proteome</keyword>
<dbReference type="AlphaFoldDB" id="A0A8H6VM83"/>
<sequence length="497" mass="54259">MEEASSAAQKPASESIVTERPANVELETDDRENSVSEKEEEQEHKAVLDELKASIAAHARSGTFAHGGSVAIKNPTYDTASSSHVVDPLQIRLGAQNSGKILNLPADTSQPSQAFSDFLSACTPASFARAGEEVIDESYRKAGKLDVGDFLTSFCPYQSGVVATVEQLLVPQTKQSTHARSIKAELYKLNVYSAPSGKFKAHVDTPRSETQLGSLVVSLPIYHEGGQLVVRHAGKEVVFDWATSAAERKSQSTVDWAAFYSDCEHEVLEVSEGHRVTLTYNLYVTRGAGHLAGATEVLDATKLPLYNTLQLALDNPNFLKTGRVLAIWLSHSYAHTNMHVNFLPESLKGSDMSLYETALALGLHCQVVPVILKGGYGAIDDSDSEYGDYDIADLYSKRFHGFNHGQNNSGNLGGEEDTGWGRIMPQGKYTWYGNDLGNLNVQYSRAAMLIRIPPYDERGHPSNKAESIWAGIKRDELEYSDFSAKNDGYEEGMGGLL</sequence>
<evidence type="ECO:0000313" key="4">
    <source>
        <dbReference type="EMBL" id="KAF7196960.1"/>
    </source>
</evidence>
<dbReference type="GO" id="GO:0046872">
    <property type="term" value="F:metal ion binding"/>
    <property type="evidence" value="ECO:0007669"/>
    <property type="project" value="UniProtKB-KW"/>
</dbReference>
<keyword evidence="1" id="KW-0408">Iron</keyword>
<keyword evidence="1" id="KW-0479">Metal-binding</keyword>
<reference evidence="4" key="1">
    <citation type="submission" date="2020-04" db="EMBL/GenBank/DDBJ databases">
        <title>Draft genome resource of the tomato pathogen Pseudocercospora fuligena.</title>
        <authorList>
            <person name="Zaccaron A."/>
        </authorList>
    </citation>
    <scope>NUCLEOTIDE SEQUENCE</scope>
    <source>
        <strain evidence="4">PF001</strain>
    </source>
</reference>
<accession>A0A8H6VM83</accession>
<dbReference type="InterPro" id="IPR005123">
    <property type="entry name" value="Oxoglu/Fe-dep_dioxygenase_dom"/>
</dbReference>